<keyword evidence="4" id="KW-0472">Membrane</keyword>
<evidence type="ECO:0008006" key="9">
    <source>
        <dbReference type="Google" id="ProtNLM"/>
    </source>
</evidence>
<feature type="signal peptide" evidence="6">
    <location>
        <begin position="1"/>
        <end position="26"/>
    </location>
</feature>
<dbReference type="GO" id="GO:0009279">
    <property type="term" value="C:cell outer membrane"/>
    <property type="evidence" value="ECO:0007669"/>
    <property type="project" value="UniProtKB-SubCell"/>
</dbReference>
<evidence type="ECO:0000256" key="1">
    <source>
        <dbReference type="ARBA" id="ARBA00004442"/>
    </source>
</evidence>
<keyword evidence="8" id="KW-1185">Reference proteome</keyword>
<evidence type="ECO:0000256" key="2">
    <source>
        <dbReference type="ARBA" id="ARBA00005722"/>
    </source>
</evidence>
<proteinExistence type="inferred from homology"/>
<organism evidence="7 8">
    <name type="scientific">Croceibacterium soli</name>
    <dbReference type="NCBI Taxonomy" id="1739690"/>
    <lineage>
        <taxon>Bacteria</taxon>
        <taxon>Pseudomonadati</taxon>
        <taxon>Pseudomonadota</taxon>
        <taxon>Alphaproteobacteria</taxon>
        <taxon>Sphingomonadales</taxon>
        <taxon>Erythrobacteraceae</taxon>
        <taxon>Croceibacterium</taxon>
    </lineage>
</organism>
<dbReference type="AlphaFoldDB" id="A0A6I4USI5"/>
<name>A0A6I4USI5_9SPHN</name>
<protein>
    <recommendedName>
        <fullName evidence="9">MipA/OmpV family protein</fullName>
    </recommendedName>
</protein>
<reference evidence="7 8" key="1">
    <citation type="submission" date="2019-12" db="EMBL/GenBank/DDBJ databases">
        <title>Genomic-based taxomic classification of the family Erythrobacteraceae.</title>
        <authorList>
            <person name="Xu L."/>
        </authorList>
    </citation>
    <scope>NUCLEOTIDE SEQUENCE [LARGE SCALE GENOMIC DNA]</scope>
    <source>
        <strain evidence="7 8">MCCC 1K02066</strain>
    </source>
</reference>
<evidence type="ECO:0000256" key="6">
    <source>
        <dbReference type="SAM" id="SignalP"/>
    </source>
</evidence>
<comment type="subcellular location">
    <subcellularLocation>
        <location evidence="1">Cell outer membrane</location>
    </subcellularLocation>
</comment>
<sequence>MPTSFIRCSVPLAALAALACSLPAAAQEQRTRIALGPQFYPSYPGSDDFDIGPLIDYERKPVGEQFEFEAPDESFDLALIDRSGFSFGPALNWEGARSAKDVGTALPKVKFSIEPGAFVSYQVSEGFRLRAELRKAVTGHKGMIGMAGADFVMRDRDNWLFSAGPRVTWSDDKYQDAWFGVAPEDSAPSGLAAYDPGGGVQAYGATASFLKALSPRWGVQTYAKYDRLVGDAADSPIVRQHGSRDQFSGGLALAYTFGSVGQ</sequence>
<keyword evidence="3 6" id="KW-0732">Signal</keyword>
<dbReference type="OrthoDB" id="5462484at2"/>
<comment type="caution">
    <text evidence="7">The sequence shown here is derived from an EMBL/GenBank/DDBJ whole genome shotgun (WGS) entry which is preliminary data.</text>
</comment>
<dbReference type="EMBL" id="WTYK01000001">
    <property type="protein sequence ID" value="MXP40553.1"/>
    <property type="molecule type" value="Genomic_DNA"/>
</dbReference>
<evidence type="ECO:0000256" key="5">
    <source>
        <dbReference type="ARBA" id="ARBA00023237"/>
    </source>
</evidence>
<dbReference type="PANTHER" id="PTHR38776">
    <property type="entry name" value="MLTA-INTERACTING PROTEIN-RELATED"/>
    <property type="match status" value="1"/>
</dbReference>
<accession>A0A6I4USI5</accession>
<dbReference type="Pfam" id="PF06629">
    <property type="entry name" value="MipA"/>
    <property type="match status" value="1"/>
</dbReference>
<dbReference type="PANTHER" id="PTHR38776:SF1">
    <property type="entry name" value="MLTA-INTERACTING PROTEIN-RELATED"/>
    <property type="match status" value="1"/>
</dbReference>
<evidence type="ECO:0000256" key="4">
    <source>
        <dbReference type="ARBA" id="ARBA00023136"/>
    </source>
</evidence>
<dbReference type="Proteomes" id="UP000469159">
    <property type="component" value="Unassembled WGS sequence"/>
</dbReference>
<keyword evidence="5" id="KW-0998">Cell outer membrane</keyword>
<gene>
    <name evidence="7" type="ORF">GRI75_02685</name>
</gene>
<feature type="chain" id="PRO_5026201496" description="MipA/OmpV family protein" evidence="6">
    <location>
        <begin position="27"/>
        <end position="262"/>
    </location>
</feature>
<evidence type="ECO:0000313" key="7">
    <source>
        <dbReference type="EMBL" id="MXP40553.1"/>
    </source>
</evidence>
<comment type="similarity">
    <text evidence="2">Belongs to the MipA/OmpV family.</text>
</comment>
<evidence type="ECO:0000256" key="3">
    <source>
        <dbReference type="ARBA" id="ARBA00022729"/>
    </source>
</evidence>
<dbReference type="InterPro" id="IPR010583">
    <property type="entry name" value="MipA"/>
</dbReference>
<evidence type="ECO:0000313" key="8">
    <source>
        <dbReference type="Proteomes" id="UP000469159"/>
    </source>
</evidence>
<dbReference type="PROSITE" id="PS51257">
    <property type="entry name" value="PROKAR_LIPOPROTEIN"/>
    <property type="match status" value="1"/>
</dbReference>